<dbReference type="RefSeq" id="WP_171084247.1">
    <property type="nucleotide sequence ID" value="NZ_BNBU01000002.1"/>
</dbReference>
<keyword evidence="2" id="KW-1185">Reference proteome</keyword>
<organism evidence="1 2">
    <name type="scientific">Streptomyces morookaense</name>
    <name type="common">Streptoverticillium morookaense</name>
    <dbReference type="NCBI Taxonomy" id="1970"/>
    <lineage>
        <taxon>Bacteria</taxon>
        <taxon>Bacillati</taxon>
        <taxon>Actinomycetota</taxon>
        <taxon>Actinomycetes</taxon>
        <taxon>Kitasatosporales</taxon>
        <taxon>Streptomycetaceae</taxon>
        <taxon>Streptomyces</taxon>
    </lineage>
</organism>
<comment type="caution">
    <text evidence="1">The sequence shown here is derived from an EMBL/GenBank/DDBJ whole genome shotgun (WGS) entry which is preliminary data.</text>
</comment>
<sequence length="97" mass="10515">MTPETESAARQADAFMTGKRRADDVAFMLGRVLAHMGIRVGDPDSWPQLAGRASLSGEPYVYLGTVPLATARKVIDALLYAQAAKRKQDDRDLGHDG</sequence>
<proteinExistence type="predicted"/>
<protein>
    <submittedName>
        <fullName evidence="1">Uncharacterized protein</fullName>
    </submittedName>
</protein>
<reference evidence="1 2" key="1">
    <citation type="submission" date="2020-04" db="EMBL/GenBank/DDBJ databases">
        <title>Draft Genome Sequence of Streptomyces morookaense DSM 40503, an 8-azaguanine-producing strain.</title>
        <authorList>
            <person name="Qi J."/>
            <person name="Gao J.-M."/>
        </authorList>
    </citation>
    <scope>NUCLEOTIDE SEQUENCE [LARGE SCALE GENOMIC DNA]</scope>
    <source>
        <strain evidence="1 2">DSM 40503</strain>
    </source>
</reference>
<name>A0A7Y7E9F9_STRMO</name>
<evidence type="ECO:0000313" key="2">
    <source>
        <dbReference type="Proteomes" id="UP000587462"/>
    </source>
</evidence>
<dbReference type="Proteomes" id="UP000587462">
    <property type="component" value="Unassembled WGS sequence"/>
</dbReference>
<gene>
    <name evidence="1" type="ORF">HG542_22400</name>
</gene>
<dbReference type="EMBL" id="JABBXF010000053">
    <property type="protein sequence ID" value="NVK80387.1"/>
    <property type="molecule type" value="Genomic_DNA"/>
</dbReference>
<evidence type="ECO:0000313" key="1">
    <source>
        <dbReference type="EMBL" id="NVK80387.1"/>
    </source>
</evidence>
<accession>A0A7Y7E9F9</accession>
<dbReference type="AlphaFoldDB" id="A0A7Y7E9F9"/>